<feature type="transmembrane region" description="Helical" evidence="6">
    <location>
        <begin position="245"/>
        <end position="264"/>
    </location>
</feature>
<keyword evidence="2" id="KW-1003">Cell membrane</keyword>
<dbReference type="InterPro" id="IPR000620">
    <property type="entry name" value="EamA_dom"/>
</dbReference>
<feature type="transmembrane region" description="Helical" evidence="6">
    <location>
        <begin position="97"/>
        <end position="117"/>
    </location>
</feature>
<gene>
    <name evidence="8" type="ORF">ASZ90_000638</name>
</gene>
<feature type="transmembrane region" description="Helical" evidence="6">
    <location>
        <begin position="126"/>
        <end position="145"/>
    </location>
</feature>
<feature type="domain" description="EamA" evidence="7">
    <location>
        <begin position="11"/>
        <end position="140"/>
    </location>
</feature>
<dbReference type="Pfam" id="PF00892">
    <property type="entry name" value="EamA"/>
    <property type="match status" value="2"/>
</dbReference>
<dbReference type="AlphaFoldDB" id="A0A0W8G8I2"/>
<dbReference type="Gene3D" id="1.10.3730.20">
    <property type="match status" value="1"/>
</dbReference>
<dbReference type="GO" id="GO:0005886">
    <property type="term" value="C:plasma membrane"/>
    <property type="evidence" value="ECO:0007669"/>
    <property type="project" value="UniProtKB-SubCell"/>
</dbReference>
<sequence>MDNRSPLAALAALTLATILWAGSFIAMKLAMGAFPPLLVVFGRMALASAVFLPLLPRMGGFTHFRRDLKPILFMALCEPCLYFLFEANALRFTQVSQAGMVTSMLPLMVAAAAAVVLKERLTRRTIFGLILAVTGVLVLSAAGSSSEAAPAPALGNFLEFLAMCCAVGYIVTLKKLSTRHKPLFLTAMQSFVGTVFFAPTLLFHPLPQHYPLVPTLAVVFLGLGVTFVAYGLYNYGVSQIPAAKASVFINLIPVFTLLFSWLVLGEHLTSVQYAAAGIVLAGVFLTTSVGERTKPASCHVP</sequence>
<dbReference type="InterPro" id="IPR051258">
    <property type="entry name" value="Diverse_Substrate_Transporter"/>
</dbReference>
<feature type="transmembrane region" description="Helical" evidence="6">
    <location>
        <begin position="212"/>
        <end position="233"/>
    </location>
</feature>
<evidence type="ECO:0000259" key="7">
    <source>
        <dbReference type="Pfam" id="PF00892"/>
    </source>
</evidence>
<keyword evidence="3 6" id="KW-0812">Transmembrane</keyword>
<evidence type="ECO:0000256" key="6">
    <source>
        <dbReference type="SAM" id="Phobius"/>
    </source>
</evidence>
<evidence type="ECO:0000256" key="5">
    <source>
        <dbReference type="ARBA" id="ARBA00023136"/>
    </source>
</evidence>
<evidence type="ECO:0000256" key="2">
    <source>
        <dbReference type="ARBA" id="ARBA00022475"/>
    </source>
</evidence>
<protein>
    <submittedName>
        <fullName evidence="8">Permease of the drug/metabolite transporter (Dmt) superfamily</fullName>
    </submittedName>
</protein>
<evidence type="ECO:0000313" key="8">
    <source>
        <dbReference type="EMBL" id="KUG29467.1"/>
    </source>
</evidence>
<name>A0A0W8G8I2_9ZZZZ</name>
<dbReference type="PANTHER" id="PTHR42920:SF11">
    <property type="entry name" value="INNER MEMBRANE PROTEIN YTFF"/>
    <property type="match status" value="1"/>
</dbReference>
<feature type="transmembrane region" description="Helical" evidence="6">
    <location>
        <begin position="183"/>
        <end position="206"/>
    </location>
</feature>
<proteinExistence type="predicted"/>
<dbReference type="InterPro" id="IPR037185">
    <property type="entry name" value="EmrE-like"/>
</dbReference>
<evidence type="ECO:0000256" key="3">
    <source>
        <dbReference type="ARBA" id="ARBA00022692"/>
    </source>
</evidence>
<dbReference type="SUPFAM" id="SSF103481">
    <property type="entry name" value="Multidrug resistance efflux transporter EmrE"/>
    <property type="match status" value="2"/>
</dbReference>
<keyword evidence="5 6" id="KW-0472">Membrane</keyword>
<feature type="transmembrane region" description="Helical" evidence="6">
    <location>
        <begin position="37"/>
        <end position="56"/>
    </location>
</feature>
<dbReference type="EMBL" id="LNQE01000080">
    <property type="protein sequence ID" value="KUG29467.1"/>
    <property type="molecule type" value="Genomic_DNA"/>
</dbReference>
<feature type="transmembrane region" description="Helical" evidence="6">
    <location>
        <begin position="270"/>
        <end position="289"/>
    </location>
</feature>
<accession>A0A0W8G8I2</accession>
<evidence type="ECO:0000256" key="4">
    <source>
        <dbReference type="ARBA" id="ARBA00022989"/>
    </source>
</evidence>
<organism evidence="8">
    <name type="scientific">hydrocarbon metagenome</name>
    <dbReference type="NCBI Taxonomy" id="938273"/>
    <lineage>
        <taxon>unclassified sequences</taxon>
        <taxon>metagenomes</taxon>
        <taxon>ecological metagenomes</taxon>
    </lineage>
</organism>
<dbReference type="PANTHER" id="PTHR42920">
    <property type="entry name" value="OS03G0707200 PROTEIN-RELATED"/>
    <property type="match status" value="1"/>
</dbReference>
<feature type="domain" description="EamA" evidence="7">
    <location>
        <begin position="154"/>
        <end position="287"/>
    </location>
</feature>
<feature type="transmembrane region" description="Helical" evidence="6">
    <location>
        <begin position="68"/>
        <end position="85"/>
    </location>
</feature>
<feature type="transmembrane region" description="Helical" evidence="6">
    <location>
        <begin position="151"/>
        <end position="171"/>
    </location>
</feature>
<reference evidence="8" key="1">
    <citation type="journal article" date="2015" name="Proc. Natl. Acad. Sci. U.S.A.">
        <title>Networks of energetic and metabolic interactions define dynamics in microbial communities.</title>
        <authorList>
            <person name="Embree M."/>
            <person name="Liu J.K."/>
            <person name="Al-Bassam M.M."/>
            <person name="Zengler K."/>
        </authorList>
    </citation>
    <scope>NUCLEOTIDE SEQUENCE</scope>
</reference>
<keyword evidence="4 6" id="KW-1133">Transmembrane helix</keyword>
<comment type="caution">
    <text evidence="8">The sequence shown here is derived from an EMBL/GenBank/DDBJ whole genome shotgun (WGS) entry which is preliminary data.</text>
</comment>
<comment type="subcellular location">
    <subcellularLocation>
        <location evidence="1">Cell membrane</location>
        <topology evidence="1">Multi-pass membrane protein</topology>
    </subcellularLocation>
</comment>
<evidence type="ECO:0000256" key="1">
    <source>
        <dbReference type="ARBA" id="ARBA00004651"/>
    </source>
</evidence>